<evidence type="ECO:0000256" key="1">
    <source>
        <dbReference type="ARBA" id="ARBA00006484"/>
    </source>
</evidence>
<dbReference type="EMBL" id="CACRTZ010000037">
    <property type="protein sequence ID" value="VYU80441.1"/>
    <property type="molecule type" value="Genomic_DNA"/>
</dbReference>
<protein>
    <submittedName>
        <fullName evidence="4">3-oxoacyl-[acyl-carrier-protein] reductase FabG</fullName>
        <ecNumber evidence="4">1.1.1.100</ecNumber>
    </submittedName>
</protein>
<dbReference type="PANTHER" id="PTHR42760:SF133">
    <property type="entry name" value="3-OXOACYL-[ACYL-CARRIER-PROTEIN] REDUCTASE"/>
    <property type="match status" value="1"/>
</dbReference>
<organism evidence="4">
    <name type="scientific">Phytobacter massiliensis</name>
    <dbReference type="NCBI Taxonomy" id="1485952"/>
    <lineage>
        <taxon>Bacteria</taxon>
        <taxon>Pseudomonadati</taxon>
        <taxon>Pseudomonadota</taxon>
        <taxon>Gammaproteobacteria</taxon>
        <taxon>Enterobacterales</taxon>
        <taxon>Enterobacteriaceae</taxon>
        <taxon>Phytobacter</taxon>
    </lineage>
</organism>
<dbReference type="AlphaFoldDB" id="A0A6N3HV84"/>
<dbReference type="Pfam" id="PF13561">
    <property type="entry name" value="adh_short_C2"/>
    <property type="match status" value="1"/>
</dbReference>
<dbReference type="NCBIfam" id="NF005559">
    <property type="entry name" value="PRK07231.1"/>
    <property type="match status" value="1"/>
</dbReference>
<evidence type="ECO:0000256" key="2">
    <source>
        <dbReference type="ARBA" id="ARBA00023002"/>
    </source>
</evidence>
<evidence type="ECO:0000313" key="4">
    <source>
        <dbReference type="EMBL" id="VYU80441.1"/>
    </source>
</evidence>
<dbReference type="PANTHER" id="PTHR42760">
    <property type="entry name" value="SHORT-CHAIN DEHYDROGENASES/REDUCTASES FAMILY MEMBER"/>
    <property type="match status" value="1"/>
</dbReference>
<comment type="similarity">
    <text evidence="1">Belongs to the short-chain dehydrogenases/reductases (SDR) family.</text>
</comment>
<dbReference type="GO" id="GO:0006633">
    <property type="term" value="P:fatty acid biosynthetic process"/>
    <property type="evidence" value="ECO:0007669"/>
    <property type="project" value="TreeGrafter"/>
</dbReference>
<evidence type="ECO:0000259" key="3">
    <source>
        <dbReference type="SMART" id="SM00822"/>
    </source>
</evidence>
<dbReference type="PRINTS" id="PR00080">
    <property type="entry name" value="SDRFAMILY"/>
</dbReference>
<gene>
    <name evidence="4" type="primary">fabG_10</name>
    <name evidence="4" type="ORF">EMLFYP7_04436</name>
</gene>
<name>A0A6N3HV84_9ENTR</name>
<dbReference type="SUPFAM" id="SSF51735">
    <property type="entry name" value="NAD(P)-binding Rossmann-fold domains"/>
    <property type="match status" value="1"/>
</dbReference>
<dbReference type="InterPro" id="IPR002347">
    <property type="entry name" value="SDR_fam"/>
</dbReference>
<keyword evidence="2 4" id="KW-0560">Oxidoreductase</keyword>
<dbReference type="GO" id="GO:0048038">
    <property type="term" value="F:quinone binding"/>
    <property type="evidence" value="ECO:0007669"/>
    <property type="project" value="TreeGrafter"/>
</dbReference>
<proteinExistence type="inferred from homology"/>
<dbReference type="RefSeq" id="WP_156567627.1">
    <property type="nucleotide sequence ID" value="NZ_CACRTZ010000037.1"/>
</dbReference>
<dbReference type="Gene3D" id="3.40.50.720">
    <property type="entry name" value="NAD(P)-binding Rossmann-like Domain"/>
    <property type="match status" value="1"/>
</dbReference>
<dbReference type="SMART" id="SM00822">
    <property type="entry name" value="PKS_KR"/>
    <property type="match status" value="1"/>
</dbReference>
<dbReference type="PRINTS" id="PR00081">
    <property type="entry name" value="GDHRDH"/>
</dbReference>
<accession>A0A6N3HV84</accession>
<dbReference type="InterPro" id="IPR036291">
    <property type="entry name" value="NAD(P)-bd_dom_sf"/>
</dbReference>
<reference evidence="4" key="1">
    <citation type="submission" date="2019-11" db="EMBL/GenBank/DDBJ databases">
        <authorList>
            <person name="Feng L."/>
        </authorList>
    </citation>
    <scope>NUCLEOTIDE SEQUENCE</scope>
    <source>
        <strain evidence="4">EMassiliensisLFYP7</strain>
    </source>
</reference>
<sequence>MQNKFEHKVVVITGGSEGIGLATAKRFAAEGAHVYITARRQEQLDKATQEIGYGAIGIQGDVAEPADLDRLYARVQRDHGKVDILFANAGISESATIDDIDLAHFERVFRVNVKGTVFTVQKALPLMGNGGAIILAGSIAGSKGIGGLSVYSATKAAIRSFARTWTSDLKSRGIRVNVVSPGMILTPAMESYFQQYPSAEEALIQMTPFARLGETDEIANAVLFLASNESSFVAGEELFVDGGVMAI</sequence>
<dbReference type="EC" id="1.1.1.100" evidence="4"/>
<dbReference type="GO" id="GO:0004316">
    <property type="term" value="F:3-oxoacyl-[acyl-carrier-protein] reductase (NADPH) activity"/>
    <property type="evidence" value="ECO:0007669"/>
    <property type="project" value="UniProtKB-EC"/>
</dbReference>
<dbReference type="InterPro" id="IPR057326">
    <property type="entry name" value="KR_dom"/>
</dbReference>
<dbReference type="FunFam" id="3.40.50.720:FF:000084">
    <property type="entry name" value="Short-chain dehydrogenase reductase"/>
    <property type="match status" value="1"/>
</dbReference>
<dbReference type="CDD" id="cd05233">
    <property type="entry name" value="SDR_c"/>
    <property type="match status" value="1"/>
</dbReference>
<feature type="domain" description="Ketoreductase" evidence="3">
    <location>
        <begin position="8"/>
        <end position="182"/>
    </location>
</feature>